<dbReference type="InParanoid" id="A0A1I4CDU9"/>
<dbReference type="Proteomes" id="UP000199152">
    <property type="component" value="Unassembled WGS sequence"/>
</dbReference>
<name>A0A1I4CDU9_9ACTN</name>
<protein>
    <submittedName>
        <fullName evidence="1">Uncharacterized protein</fullName>
    </submittedName>
</protein>
<dbReference type="AlphaFoldDB" id="A0A1I4CDU9"/>
<keyword evidence="2" id="KW-1185">Reference proteome</keyword>
<dbReference type="EMBL" id="FOSW01000003">
    <property type="protein sequence ID" value="SFK79378.1"/>
    <property type="molecule type" value="Genomic_DNA"/>
</dbReference>
<accession>A0A1I4CDU9</accession>
<dbReference type="RefSeq" id="WP_091322636.1">
    <property type="nucleotide sequence ID" value="NZ_FOSW01000003.1"/>
</dbReference>
<organism evidence="1 2">
    <name type="scientific">Geodermatophilus ruber</name>
    <dbReference type="NCBI Taxonomy" id="504800"/>
    <lineage>
        <taxon>Bacteria</taxon>
        <taxon>Bacillati</taxon>
        <taxon>Actinomycetota</taxon>
        <taxon>Actinomycetes</taxon>
        <taxon>Geodermatophilales</taxon>
        <taxon>Geodermatophilaceae</taxon>
        <taxon>Geodermatophilus</taxon>
    </lineage>
</organism>
<proteinExistence type="predicted"/>
<evidence type="ECO:0000313" key="2">
    <source>
        <dbReference type="Proteomes" id="UP000199152"/>
    </source>
</evidence>
<gene>
    <name evidence="1" type="ORF">SAMN04488085_103462</name>
</gene>
<reference evidence="1 2" key="1">
    <citation type="submission" date="2016-10" db="EMBL/GenBank/DDBJ databases">
        <authorList>
            <person name="de Groot N.N."/>
        </authorList>
    </citation>
    <scope>NUCLEOTIDE SEQUENCE [LARGE SCALE GENOMIC DNA]</scope>
    <source>
        <strain evidence="1 2">DSM 45317</strain>
    </source>
</reference>
<evidence type="ECO:0000313" key="1">
    <source>
        <dbReference type="EMBL" id="SFK79378.1"/>
    </source>
</evidence>
<sequence>MGVEVGIVARYFPEKQLGLIQTNSEDVIFFRLRDACHLVLDEQENRIVFTGHRELVPRQGELIVFERAAYHGDISGIRHRASHWGSYSTWIVFHFVQLVNLRRLLRDP</sequence>
<dbReference type="STRING" id="504800.SAMN04488085_103462"/>